<reference evidence="2" key="1">
    <citation type="journal article" date="2015" name="Nature">
        <title>Complex archaea that bridge the gap between prokaryotes and eukaryotes.</title>
        <authorList>
            <person name="Spang A."/>
            <person name="Saw J.H."/>
            <person name="Jorgensen S.L."/>
            <person name="Zaremba-Niedzwiedzka K."/>
            <person name="Martijn J."/>
            <person name="Lind A.E."/>
            <person name="van Eijk R."/>
            <person name="Schleper C."/>
            <person name="Guy L."/>
            <person name="Ettema T.J."/>
        </authorList>
    </citation>
    <scope>NUCLEOTIDE SEQUENCE</scope>
</reference>
<evidence type="ECO:0000256" key="1">
    <source>
        <dbReference type="SAM" id="Phobius"/>
    </source>
</evidence>
<dbReference type="EMBL" id="LAZR01025830">
    <property type="protein sequence ID" value="KKL70676.1"/>
    <property type="molecule type" value="Genomic_DNA"/>
</dbReference>
<organism evidence="2">
    <name type="scientific">marine sediment metagenome</name>
    <dbReference type="NCBI Taxonomy" id="412755"/>
    <lineage>
        <taxon>unclassified sequences</taxon>
        <taxon>metagenomes</taxon>
        <taxon>ecological metagenomes</taxon>
    </lineage>
</organism>
<keyword evidence="1" id="KW-1133">Transmembrane helix</keyword>
<dbReference type="AlphaFoldDB" id="A0A0F9EWN9"/>
<keyword evidence="1" id="KW-0472">Membrane</keyword>
<proteinExistence type="predicted"/>
<feature type="transmembrane region" description="Helical" evidence="1">
    <location>
        <begin position="6"/>
        <end position="27"/>
    </location>
</feature>
<gene>
    <name evidence="2" type="ORF">LCGC14_2102530</name>
</gene>
<accession>A0A0F9EWN9</accession>
<evidence type="ECO:0000313" key="2">
    <source>
        <dbReference type="EMBL" id="KKL70676.1"/>
    </source>
</evidence>
<sequence length="59" mass="6736">MESELLAWLYQTGGTSGVILLGMWKMWNGTSKRIRNIEVIVTANDKRLVRVETKLGLEE</sequence>
<comment type="caution">
    <text evidence="2">The sequence shown here is derived from an EMBL/GenBank/DDBJ whole genome shotgun (WGS) entry which is preliminary data.</text>
</comment>
<name>A0A0F9EWN9_9ZZZZ</name>
<keyword evidence="1" id="KW-0812">Transmembrane</keyword>
<protein>
    <submittedName>
        <fullName evidence="2">Uncharacterized protein</fullName>
    </submittedName>
</protein>